<reference evidence="3" key="1">
    <citation type="submission" date="2020-05" db="EMBL/GenBank/DDBJ databases">
        <authorList>
            <person name="Chiriac C."/>
            <person name="Salcher M."/>
            <person name="Ghai R."/>
            <person name="Kavagutti S V."/>
        </authorList>
    </citation>
    <scope>NUCLEOTIDE SEQUENCE</scope>
</reference>
<dbReference type="EMBL" id="CAFBRB010000064">
    <property type="protein sequence ID" value="CAB5075049.1"/>
    <property type="molecule type" value="Genomic_DNA"/>
</dbReference>
<dbReference type="AlphaFoldDB" id="A0A6J7VB03"/>
<evidence type="ECO:0000313" key="3">
    <source>
        <dbReference type="EMBL" id="CAB5075049.1"/>
    </source>
</evidence>
<proteinExistence type="predicted"/>
<evidence type="ECO:0000313" key="2">
    <source>
        <dbReference type="EMBL" id="CAB4983720.1"/>
    </source>
</evidence>
<sequence length="178" mass="19959">MPLIIVNGLPGSGKTTLATHLASELSLPLFRKDAIKETLADALVSIRPRHETSMEWSQQLGRTAIAMLWRLLSDARGNAIIESPWLANLRPEVARELHDIGILTHDEIWCDVPLSVARQRFESRALERHWIHSESPGSTESDWEMWEGIAQPLGLGTVHRVDMTKPVDIQNLIHALGK</sequence>
<gene>
    <name evidence="1" type="ORF">UFOPK3197_00756</name>
    <name evidence="2" type="ORF">UFOPK3937_00878</name>
    <name evidence="3" type="ORF">UFOPK4401_00705</name>
</gene>
<dbReference type="EMBL" id="CAFBOJ010000094">
    <property type="protein sequence ID" value="CAB4983720.1"/>
    <property type="molecule type" value="Genomic_DNA"/>
</dbReference>
<name>A0A6J7VB03_9ZZZZ</name>
<accession>A0A6J7VB03</accession>
<dbReference type="Pfam" id="PF13671">
    <property type="entry name" value="AAA_33"/>
    <property type="match status" value="1"/>
</dbReference>
<dbReference type="EMBL" id="CAFABI010000075">
    <property type="protein sequence ID" value="CAB4829319.1"/>
    <property type="molecule type" value="Genomic_DNA"/>
</dbReference>
<dbReference type="Gene3D" id="3.40.50.300">
    <property type="entry name" value="P-loop containing nucleotide triphosphate hydrolases"/>
    <property type="match status" value="1"/>
</dbReference>
<dbReference type="InterPro" id="IPR027417">
    <property type="entry name" value="P-loop_NTPase"/>
</dbReference>
<dbReference type="SUPFAM" id="SSF52540">
    <property type="entry name" value="P-loop containing nucleoside triphosphate hydrolases"/>
    <property type="match status" value="1"/>
</dbReference>
<evidence type="ECO:0000313" key="1">
    <source>
        <dbReference type="EMBL" id="CAB4829319.1"/>
    </source>
</evidence>
<protein>
    <submittedName>
        <fullName evidence="3">Unannotated protein</fullName>
    </submittedName>
</protein>
<organism evidence="3">
    <name type="scientific">freshwater metagenome</name>
    <dbReference type="NCBI Taxonomy" id="449393"/>
    <lineage>
        <taxon>unclassified sequences</taxon>
        <taxon>metagenomes</taxon>
        <taxon>ecological metagenomes</taxon>
    </lineage>
</organism>